<dbReference type="EMBL" id="ANJA01001051">
    <property type="protein sequence ID" value="ETO79976.1"/>
    <property type="molecule type" value="Genomic_DNA"/>
</dbReference>
<evidence type="ECO:0000313" key="1">
    <source>
        <dbReference type="EMBL" id="ETO79976.1"/>
    </source>
</evidence>
<dbReference type="PROSITE" id="PS00092">
    <property type="entry name" value="N6_MTASE"/>
    <property type="match status" value="1"/>
</dbReference>
<organism evidence="1 2">
    <name type="scientific">Phytophthora nicotianae P1976</name>
    <dbReference type="NCBI Taxonomy" id="1317066"/>
    <lineage>
        <taxon>Eukaryota</taxon>
        <taxon>Sar</taxon>
        <taxon>Stramenopiles</taxon>
        <taxon>Oomycota</taxon>
        <taxon>Peronosporomycetes</taxon>
        <taxon>Peronosporales</taxon>
        <taxon>Peronosporaceae</taxon>
        <taxon>Phytophthora</taxon>
    </lineage>
</organism>
<evidence type="ECO:0000313" key="2">
    <source>
        <dbReference type="Proteomes" id="UP000028582"/>
    </source>
</evidence>
<protein>
    <submittedName>
        <fullName evidence="1">Uncharacterized protein</fullName>
    </submittedName>
</protein>
<dbReference type="SUPFAM" id="SSF53335">
    <property type="entry name" value="S-adenosyl-L-methionine-dependent methyltransferases"/>
    <property type="match status" value="1"/>
</dbReference>
<sequence length="387" mass="43261">MPKHFNITSTWGTHIRTPSVPLLCSSQMPVNALELRGFSAERSRFLLTVARATPCNNDGDRRTASAPAVRILERDLVDLQSWDRQHRSGASSLQRLPTKRLRKLMAGSWVRGDSASGWRLELQKNVSVCEDWLNAAFAQLPAPQQQEFLDDDLYAAAKHKRSSARAESKHARDLQQYFSSTELVDLVVKTVTKHLQEEQQQRDVVWLEPSCGDGRFLTALLRAGARHVVGYEIDEKLHRIAEKNVQQAATDIYSTGEDGAIQAQVYVGDFLVSKSSVPADKFVVAVGNPPFGAKGSDGSDLVHHFFRHAARSWRARTVAFIVPERCSRPGFIETTLQQLQGDGGATTSWTLATELSLADFQFEFGTGDKLKRVRQPSVLQLFVYRDQ</sequence>
<dbReference type="AlphaFoldDB" id="A0A081AM65"/>
<dbReference type="PRINTS" id="PR00507">
    <property type="entry name" value="N12N6MTFRASE"/>
</dbReference>
<dbReference type="InterPro" id="IPR029063">
    <property type="entry name" value="SAM-dependent_MTases_sf"/>
</dbReference>
<gene>
    <name evidence="1" type="ORF">F444_05478</name>
</gene>
<dbReference type="InterPro" id="IPR002052">
    <property type="entry name" value="DNA_methylase_N6_adenine_CS"/>
</dbReference>
<accession>A0A081AM65</accession>
<name>A0A081AM65_PHYNI</name>
<dbReference type="CDD" id="cd02440">
    <property type="entry name" value="AdoMet_MTases"/>
    <property type="match status" value="1"/>
</dbReference>
<dbReference type="OrthoDB" id="163071at2759"/>
<dbReference type="Proteomes" id="UP000028582">
    <property type="component" value="Unassembled WGS sequence"/>
</dbReference>
<dbReference type="Gene3D" id="3.40.50.150">
    <property type="entry name" value="Vaccinia Virus protein VP39"/>
    <property type="match status" value="1"/>
</dbReference>
<dbReference type="GO" id="GO:0008168">
    <property type="term" value="F:methyltransferase activity"/>
    <property type="evidence" value="ECO:0007669"/>
    <property type="project" value="InterPro"/>
</dbReference>
<comment type="caution">
    <text evidence="1">The sequence shown here is derived from an EMBL/GenBank/DDBJ whole genome shotgun (WGS) entry which is preliminary data.</text>
</comment>
<reference evidence="1 2" key="1">
    <citation type="submission" date="2013-11" db="EMBL/GenBank/DDBJ databases">
        <title>The Genome Sequence of Phytophthora parasitica P1976.</title>
        <authorList>
            <consortium name="The Broad Institute Genomics Platform"/>
            <person name="Russ C."/>
            <person name="Tyler B."/>
            <person name="Panabieres F."/>
            <person name="Shan W."/>
            <person name="Tripathy S."/>
            <person name="Grunwald N."/>
            <person name="Machado M."/>
            <person name="Johnson C.S."/>
            <person name="Walker B."/>
            <person name="Young S."/>
            <person name="Zeng Q."/>
            <person name="Gargeya S."/>
            <person name="Fitzgerald M."/>
            <person name="Haas B."/>
            <person name="Abouelleil A."/>
            <person name="Allen A.W."/>
            <person name="Alvarado L."/>
            <person name="Arachchi H.M."/>
            <person name="Berlin A.M."/>
            <person name="Chapman S.B."/>
            <person name="Gainer-Dewar J."/>
            <person name="Goldberg J."/>
            <person name="Griggs A."/>
            <person name="Gujja S."/>
            <person name="Hansen M."/>
            <person name="Howarth C."/>
            <person name="Imamovic A."/>
            <person name="Ireland A."/>
            <person name="Larimer J."/>
            <person name="McCowan C."/>
            <person name="Murphy C."/>
            <person name="Pearson M."/>
            <person name="Poon T.W."/>
            <person name="Priest M."/>
            <person name="Roberts A."/>
            <person name="Saif S."/>
            <person name="Shea T."/>
            <person name="Sisk P."/>
            <person name="Sykes S."/>
            <person name="Wortman J."/>
            <person name="Nusbaum C."/>
            <person name="Birren B."/>
        </authorList>
    </citation>
    <scope>NUCLEOTIDE SEQUENCE [LARGE SCALE GENOMIC DNA]</scope>
    <source>
        <strain evidence="1 2">P1976</strain>
    </source>
</reference>
<dbReference type="GO" id="GO:0003676">
    <property type="term" value="F:nucleic acid binding"/>
    <property type="evidence" value="ECO:0007669"/>
    <property type="project" value="InterPro"/>
</dbReference>
<dbReference type="GO" id="GO:0032259">
    <property type="term" value="P:methylation"/>
    <property type="evidence" value="ECO:0007669"/>
    <property type="project" value="InterPro"/>
</dbReference>
<proteinExistence type="predicted"/>